<protein>
    <submittedName>
        <fullName evidence="1">Uncharacterized protein</fullName>
    </submittedName>
</protein>
<reference evidence="1" key="1">
    <citation type="submission" date="2014-11" db="EMBL/GenBank/DDBJ databases">
        <authorList>
            <person name="Amaro Gonzalez C."/>
        </authorList>
    </citation>
    <scope>NUCLEOTIDE SEQUENCE</scope>
</reference>
<name>A0A0E9X4X8_ANGAN</name>
<proteinExistence type="predicted"/>
<dbReference type="EMBL" id="GBXM01011642">
    <property type="protein sequence ID" value="JAH96935.1"/>
    <property type="molecule type" value="Transcribed_RNA"/>
</dbReference>
<evidence type="ECO:0000313" key="1">
    <source>
        <dbReference type="EMBL" id="JAH96935.1"/>
    </source>
</evidence>
<sequence length="57" mass="6781">MAVFLFCENRRFESLFFKVRTDSHRRKAFAVLQLSSLLKALLTLSTCCAYKVWHYYA</sequence>
<accession>A0A0E9X4X8</accession>
<reference evidence="1" key="2">
    <citation type="journal article" date="2015" name="Fish Shellfish Immunol.">
        <title>Early steps in the European eel (Anguilla anguilla)-Vibrio vulnificus interaction in the gills: Role of the RtxA13 toxin.</title>
        <authorList>
            <person name="Callol A."/>
            <person name="Pajuelo D."/>
            <person name="Ebbesson L."/>
            <person name="Teles M."/>
            <person name="MacKenzie S."/>
            <person name="Amaro C."/>
        </authorList>
    </citation>
    <scope>NUCLEOTIDE SEQUENCE</scope>
</reference>
<dbReference type="AlphaFoldDB" id="A0A0E9X4X8"/>
<organism evidence="1">
    <name type="scientific">Anguilla anguilla</name>
    <name type="common">European freshwater eel</name>
    <name type="synonym">Muraena anguilla</name>
    <dbReference type="NCBI Taxonomy" id="7936"/>
    <lineage>
        <taxon>Eukaryota</taxon>
        <taxon>Metazoa</taxon>
        <taxon>Chordata</taxon>
        <taxon>Craniata</taxon>
        <taxon>Vertebrata</taxon>
        <taxon>Euteleostomi</taxon>
        <taxon>Actinopterygii</taxon>
        <taxon>Neopterygii</taxon>
        <taxon>Teleostei</taxon>
        <taxon>Anguilliformes</taxon>
        <taxon>Anguillidae</taxon>
        <taxon>Anguilla</taxon>
    </lineage>
</organism>